<feature type="non-terminal residue" evidence="1">
    <location>
        <position position="37"/>
    </location>
</feature>
<organism evidence="1">
    <name type="scientific">hydrothermal vent metagenome</name>
    <dbReference type="NCBI Taxonomy" id="652676"/>
    <lineage>
        <taxon>unclassified sequences</taxon>
        <taxon>metagenomes</taxon>
        <taxon>ecological metagenomes</taxon>
    </lineage>
</organism>
<dbReference type="AlphaFoldDB" id="A0A3B0SJ11"/>
<accession>A0A3B0SJ11</accession>
<evidence type="ECO:0000313" key="1">
    <source>
        <dbReference type="EMBL" id="VAW06211.1"/>
    </source>
</evidence>
<name>A0A3B0SJ11_9ZZZZ</name>
<dbReference type="EMBL" id="UOEK01000342">
    <property type="protein sequence ID" value="VAW06211.1"/>
    <property type="molecule type" value="Genomic_DNA"/>
</dbReference>
<evidence type="ECO:0008006" key="2">
    <source>
        <dbReference type="Google" id="ProtNLM"/>
    </source>
</evidence>
<protein>
    <recommendedName>
        <fullName evidence="2">Argininosuccinate lyase</fullName>
    </recommendedName>
</protein>
<reference evidence="1" key="1">
    <citation type="submission" date="2018-06" db="EMBL/GenBank/DDBJ databases">
        <authorList>
            <person name="Zhirakovskaya E."/>
        </authorList>
    </citation>
    <scope>NUCLEOTIDE SEQUENCE</scope>
</reference>
<sequence length="37" mass="4231">MTLWSGRFEETPDDVLWGFTVDTSDRRLLVDDISGSI</sequence>
<gene>
    <name evidence="1" type="ORF">MNBD_ACTINO02-1900</name>
</gene>
<proteinExistence type="predicted"/>